<keyword evidence="2" id="KW-1185">Reference proteome</keyword>
<evidence type="ECO:0000313" key="1">
    <source>
        <dbReference type="EMBL" id="KAI8007032.1"/>
    </source>
</evidence>
<accession>A0ACC0H2U0</accession>
<organism evidence="1 2">
    <name type="scientific">Camellia lanceoleosa</name>
    <dbReference type="NCBI Taxonomy" id="1840588"/>
    <lineage>
        <taxon>Eukaryota</taxon>
        <taxon>Viridiplantae</taxon>
        <taxon>Streptophyta</taxon>
        <taxon>Embryophyta</taxon>
        <taxon>Tracheophyta</taxon>
        <taxon>Spermatophyta</taxon>
        <taxon>Magnoliopsida</taxon>
        <taxon>eudicotyledons</taxon>
        <taxon>Gunneridae</taxon>
        <taxon>Pentapetalae</taxon>
        <taxon>asterids</taxon>
        <taxon>Ericales</taxon>
        <taxon>Theaceae</taxon>
        <taxon>Camellia</taxon>
    </lineage>
</organism>
<sequence>MRFLDWLRQKTNLKLKVLKRTRRGLGVVMWRRRCNSGGRAEEEEEVEEEEYDDYESEYSEDEEDKQGTNKKGLGENGTAHGKGEKSSSEGSGSDEE</sequence>
<dbReference type="Proteomes" id="UP001060215">
    <property type="component" value="Chromosome 7"/>
</dbReference>
<protein>
    <submittedName>
        <fullName evidence="1">Uncharacterized protein</fullName>
    </submittedName>
</protein>
<dbReference type="EMBL" id="CM045764">
    <property type="protein sequence ID" value="KAI8007032.1"/>
    <property type="molecule type" value="Genomic_DNA"/>
</dbReference>
<reference evidence="1 2" key="1">
    <citation type="journal article" date="2022" name="Plant J.">
        <title>Chromosome-level genome of Camellia lanceoleosa provides a valuable resource for understanding genome evolution and self-incompatibility.</title>
        <authorList>
            <person name="Gong W."/>
            <person name="Xiao S."/>
            <person name="Wang L."/>
            <person name="Liao Z."/>
            <person name="Chang Y."/>
            <person name="Mo W."/>
            <person name="Hu G."/>
            <person name="Li W."/>
            <person name="Zhao G."/>
            <person name="Zhu H."/>
            <person name="Hu X."/>
            <person name="Ji K."/>
            <person name="Xiang X."/>
            <person name="Song Q."/>
            <person name="Yuan D."/>
            <person name="Jin S."/>
            <person name="Zhang L."/>
        </authorList>
    </citation>
    <scope>NUCLEOTIDE SEQUENCE [LARGE SCALE GENOMIC DNA]</scope>
    <source>
        <strain evidence="1">SQ_2022a</strain>
    </source>
</reference>
<name>A0ACC0H2U0_9ERIC</name>
<proteinExistence type="predicted"/>
<comment type="caution">
    <text evidence="1">The sequence shown here is derived from an EMBL/GenBank/DDBJ whole genome shotgun (WGS) entry which is preliminary data.</text>
</comment>
<gene>
    <name evidence="1" type="ORF">LOK49_LG07G00341</name>
</gene>
<evidence type="ECO:0000313" key="2">
    <source>
        <dbReference type="Proteomes" id="UP001060215"/>
    </source>
</evidence>